<dbReference type="PANTHER" id="PTHR33048:SF146">
    <property type="entry name" value="INTEGRAL MEMBRANE PROTEIN"/>
    <property type="match status" value="1"/>
</dbReference>
<feature type="transmembrane region" description="Helical" evidence="7">
    <location>
        <begin position="217"/>
        <end position="241"/>
    </location>
</feature>
<feature type="compositionally biased region" description="Polar residues" evidence="6">
    <location>
        <begin position="297"/>
        <end position="308"/>
    </location>
</feature>
<sequence length="346" mass="38138">MEGQSRPKDCQRNAAANAFLAISAITLAIVGVVVPLRIWVRVKLVKNFWWDDACILISFRTKAIVIPTFACLYETVRLGIGKHFLCVDPADSVLLGKFQYIAEFLEIYSVIFARLSAALFVIRLFAITSRLKTFLYGYAVFMTISLAITGVLVLVQCTPTAALWDVTIKGHCWSAEARSFVNNFNGAISILSDFLLAGLPVYFLWTVQMNTRLKIAVCSLMGVSIIPGICATARTALAYTQTSSDPIYSFAILIVFGSLETTMAVICATIPALSPLFSQERRQRFNRPRRYNDYQYADSSSARNTLKPNSRAGDGPDTVDTTPLVPLANGNNNKAISKTVEISVTR</sequence>
<feature type="transmembrane region" description="Helical" evidence="7">
    <location>
        <begin position="107"/>
        <end position="126"/>
    </location>
</feature>
<proteinExistence type="inferred from homology"/>
<dbReference type="InterPro" id="IPR052337">
    <property type="entry name" value="SAT4-like"/>
</dbReference>
<dbReference type="OrthoDB" id="5417887at2759"/>
<feature type="transmembrane region" description="Helical" evidence="7">
    <location>
        <begin position="138"/>
        <end position="164"/>
    </location>
</feature>
<evidence type="ECO:0000313" key="10">
    <source>
        <dbReference type="Proteomes" id="UP000509510"/>
    </source>
</evidence>
<evidence type="ECO:0000256" key="1">
    <source>
        <dbReference type="ARBA" id="ARBA00004141"/>
    </source>
</evidence>
<dbReference type="Pfam" id="PF20684">
    <property type="entry name" value="Fung_rhodopsin"/>
    <property type="match status" value="1"/>
</dbReference>
<dbReference type="InterPro" id="IPR049326">
    <property type="entry name" value="Rhodopsin_dom_fungi"/>
</dbReference>
<evidence type="ECO:0000313" key="9">
    <source>
        <dbReference type="EMBL" id="QKX61747.1"/>
    </source>
</evidence>
<keyword evidence="4 7" id="KW-0472">Membrane</keyword>
<evidence type="ECO:0000256" key="3">
    <source>
        <dbReference type="ARBA" id="ARBA00022989"/>
    </source>
</evidence>
<comment type="similarity">
    <text evidence="5">Belongs to the SAT4 family.</text>
</comment>
<dbReference type="Proteomes" id="UP000509510">
    <property type="component" value="Chromosome V"/>
</dbReference>
<dbReference type="KEGG" id="trg:TRUGW13939_08903"/>
<protein>
    <recommendedName>
        <fullName evidence="8">Rhodopsin domain-containing protein</fullName>
    </recommendedName>
</protein>
<dbReference type="GeneID" id="55996387"/>
<feature type="transmembrane region" description="Helical" evidence="7">
    <location>
        <begin position="184"/>
        <end position="205"/>
    </location>
</feature>
<feature type="region of interest" description="Disordered" evidence="6">
    <location>
        <begin position="297"/>
        <end position="330"/>
    </location>
</feature>
<evidence type="ECO:0000256" key="4">
    <source>
        <dbReference type="ARBA" id="ARBA00023136"/>
    </source>
</evidence>
<organism evidence="9 10">
    <name type="scientific">Talaromyces rugulosus</name>
    <name type="common">Penicillium rugulosum</name>
    <dbReference type="NCBI Taxonomy" id="121627"/>
    <lineage>
        <taxon>Eukaryota</taxon>
        <taxon>Fungi</taxon>
        <taxon>Dikarya</taxon>
        <taxon>Ascomycota</taxon>
        <taxon>Pezizomycotina</taxon>
        <taxon>Eurotiomycetes</taxon>
        <taxon>Eurotiomycetidae</taxon>
        <taxon>Eurotiales</taxon>
        <taxon>Trichocomaceae</taxon>
        <taxon>Talaromyces</taxon>
        <taxon>Talaromyces sect. Islandici</taxon>
    </lineage>
</organism>
<dbReference type="RefSeq" id="XP_035347921.1">
    <property type="nucleotide sequence ID" value="XM_035492028.1"/>
</dbReference>
<evidence type="ECO:0000256" key="6">
    <source>
        <dbReference type="SAM" id="MobiDB-lite"/>
    </source>
</evidence>
<dbReference type="PANTHER" id="PTHR33048">
    <property type="entry name" value="PTH11-LIKE INTEGRAL MEMBRANE PROTEIN (AFU_ORTHOLOGUE AFUA_5G11245)"/>
    <property type="match status" value="1"/>
</dbReference>
<feature type="transmembrane region" description="Helical" evidence="7">
    <location>
        <begin position="247"/>
        <end position="277"/>
    </location>
</feature>
<keyword evidence="3 7" id="KW-1133">Transmembrane helix</keyword>
<comment type="subcellular location">
    <subcellularLocation>
        <location evidence="1">Membrane</location>
        <topology evidence="1">Multi-pass membrane protein</topology>
    </subcellularLocation>
</comment>
<evidence type="ECO:0000256" key="2">
    <source>
        <dbReference type="ARBA" id="ARBA00022692"/>
    </source>
</evidence>
<reference evidence="10" key="1">
    <citation type="submission" date="2020-06" db="EMBL/GenBank/DDBJ databases">
        <title>A chromosome-scale genome assembly of Talaromyces rugulosus W13939.</title>
        <authorList>
            <person name="Wang B."/>
            <person name="Guo L."/>
            <person name="Ye K."/>
            <person name="Wang L."/>
        </authorList>
    </citation>
    <scope>NUCLEOTIDE SEQUENCE [LARGE SCALE GENOMIC DNA]</scope>
    <source>
        <strain evidence="10">W13939</strain>
    </source>
</reference>
<name>A0A7H8R6A8_TALRU</name>
<feature type="transmembrane region" description="Helical" evidence="7">
    <location>
        <begin position="14"/>
        <end position="40"/>
    </location>
</feature>
<keyword evidence="2 7" id="KW-0812">Transmembrane</keyword>
<dbReference type="EMBL" id="CP055902">
    <property type="protein sequence ID" value="QKX61747.1"/>
    <property type="molecule type" value="Genomic_DNA"/>
</dbReference>
<feature type="domain" description="Rhodopsin" evidence="8">
    <location>
        <begin position="36"/>
        <end position="278"/>
    </location>
</feature>
<evidence type="ECO:0000256" key="7">
    <source>
        <dbReference type="SAM" id="Phobius"/>
    </source>
</evidence>
<keyword evidence="10" id="KW-1185">Reference proteome</keyword>
<dbReference type="GO" id="GO:0016020">
    <property type="term" value="C:membrane"/>
    <property type="evidence" value="ECO:0007669"/>
    <property type="project" value="UniProtKB-SubCell"/>
</dbReference>
<evidence type="ECO:0000256" key="5">
    <source>
        <dbReference type="ARBA" id="ARBA00038359"/>
    </source>
</evidence>
<dbReference type="AlphaFoldDB" id="A0A7H8R6A8"/>
<accession>A0A7H8R6A8</accession>
<evidence type="ECO:0000259" key="8">
    <source>
        <dbReference type="Pfam" id="PF20684"/>
    </source>
</evidence>
<gene>
    <name evidence="9" type="ORF">TRUGW13939_08903</name>
</gene>